<proteinExistence type="predicted"/>
<organism evidence="1 2">
    <name type="scientific">Colletotrichum sojae</name>
    <dbReference type="NCBI Taxonomy" id="2175907"/>
    <lineage>
        <taxon>Eukaryota</taxon>
        <taxon>Fungi</taxon>
        <taxon>Dikarya</taxon>
        <taxon>Ascomycota</taxon>
        <taxon>Pezizomycotina</taxon>
        <taxon>Sordariomycetes</taxon>
        <taxon>Hypocreomycetidae</taxon>
        <taxon>Glomerellales</taxon>
        <taxon>Glomerellaceae</taxon>
        <taxon>Colletotrichum</taxon>
        <taxon>Colletotrichum orchidearum species complex</taxon>
    </lineage>
</organism>
<accession>A0A8H6IZ87</accession>
<evidence type="ECO:0000313" key="2">
    <source>
        <dbReference type="Proteomes" id="UP000652219"/>
    </source>
</evidence>
<reference evidence="1 2" key="1">
    <citation type="journal article" date="2020" name="Phytopathology">
        <title>Genome Sequence Resources of Colletotrichum truncatum, C. plurivorum, C. musicola, and C. sojae: Four Species Pathogenic to Soybean (Glycine max).</title>
        <authorList>
            <person name="Rogerio F."/>
            <person name="Boufleur T.R."/>
            <person name="Ciampi-Guillardi M."/>
            <person name="Sukno S.A."/>
            <person name="Thon M.R."/>
            <person name="Massola Junior N.S."/>
            <person name="Baroncelli R."/>
        </authorList>
    </citation>
    <scope>NUCLEOTIDE SEQUENCE [LARGE SCALE GENOMIC DNA]</scope>
    <source>
        <strain evidence="1 2">LFN0009</strain>
    </source>
</reference>
<dbReference type="Proteomes" id="UP000652219">
    <property type="component" value="Unassembled WGS sequence"/>
</dbReference>
<keyword evidence="2" id="KW-1185">Reference proteome</keyword>
<evidence type="ECO:0000313" key="1">
    <source>
        <dbReference type="EMBL" id="KAF6803604.1"/>
    </source>
</evidence>
<sequence length="90" mass="10177">MQANRAARGSSAVNSDDIWLHKSLERWISSQAPHLLALLGQYGTEHLLERFGLEVTKLLQKACPTIFLLQPFMKSADTEFGNLQPEQILR</sequence>
<dbReference type="EMBL" id="WIGN01000233">
    <property type="protein sequence ID" value="KAF6803604.1"/>
    <property type="molecule type" value="Genomic_DNA"/>
</dbReference>
<comment type="caution">
    <text evidence="1">The sequence shown here is derived from an EMBL/GenBank/DDBJ whole genome shotgun (WGS) entry which is preliminary data.</text>
</comment>
<dbReference type="AlphaFoldDB" id="A0A8H6IZ87"/>
<protein>
    <submittedName>
        <fullName evidence="1">Pfs domain-containing protein</fullName>
    </submittedName>
</protein>
<gene>
    <name evidence="1" type="ORF">CSOJ01_10792</name>
</gene>
<name>A0A8H6IZ87_9PEZI</name>